<organism evidence="2 3">
    <name type="scientific">Chitinilyticum piscinae</name>
    <dbReference type="NCBI Taxonomy" id="2866724"/>
    <lineage>
        <taxon>Bacteria</taxon>
        <taxon>Pseudomonadati</taxon>
        <taxon>Pseudomonadota</taxon>
        <taxon>Betaproteobacteria</taxon>
        <taxon>Neisseriales</taxon>
        <taxon>Chitinibacteraceae</taxon>
        <taxon>Chitinilyticum</taxon>
    </lineage>
</organism>
<keyword evidence="2" id="KW-0378">Hydrolase</keyword>
<reference evidence="2 3" key="1">
    <citation type="submission" date="2020-10" db="EMBL/GenBank/DDBJ databases">
        <title>The genome sequence of Chitinilyticum litopenaei 4Y14.</title>
        <authorList>
            <person name="Liu Y."/>
        </authorList>
    </citation>
    <scope>NUCLEOTIDE SEQUENCE [LARGE SCALE GENOMIC DNA]</scope>
    <source>
        <strain evidence="2 3">4Y14</strain>
    </source>
</reference>
<evidence type="ECO:0000259" key="1">
    <source>
        <dbReference type="Pfam" id="PF13472"/>
    </source>
</evidence>
<dbReference type="InterPro" id="IPR051532">
    <property type="entry name" value="Ester_Hydrolysis_Enzymes"/>
</dbReference>
<dbReference type="EMBL" id="JADFUA010000001">
    <property type="protein sequence ID" value="MBE9607804.1"/>
    <property type="molecule type" value="Genomic_DNA"/>
</dbReference>
<gene>
    <name evidence="2" type="ORF">INR99_00420</name>
</gene>
<dbReference type="InterPro" id="IPR036514">
    <property type="entry name" value="SGNH_hydro_sf"/>
</dbReference>
<dbReference type="PANTHER" id="PTHR30383">
    <property type="entry name" value="THIOESTERASE 1/PROTEASE 1/LYSOPHOSPHOLIPASE L1"/>
    <property type="match status" value="1"/>
</dbReference>
<dbReference type="AlphaFoldDB" id="A0A8J7K9A9"/>
<feature type="domain" description="SGNH hydrolase-type esterase" evidence="1">
    <location>
        <begin position="18"/>
        <end position="193"/>
    </location>
</feature>
<name>A0A8J7K9A9_9NEIS</name>
<dbReference type="Pfam" id="PF13472">
    <property type="entry name" value="Lipase_GDSL_2"/>
    <property type="match status" value="1"/>
</dbReference>
<evidence type="ECO:0000313" key="3">
    <source>
        <dbReference type="Proteomes" id="UP000604481"/>
    </source>
</evidence>
<dbReference type="SUPFAM" id="SSF52266">
    <property type="entry name" value="SGNH hydrolase"/>
    <property type="match status" value="1"/>
</dbReference>
<dbReference type="InterPro" id="IPR013830">
    <property type="entry name" value="SGNH_hydro"/>
</dbReference>
<accession>A0A8J7K9A9</accession>
<evidence type="ECO:0000313" key="2">
    <source>
        <dbReference type="EMBL" id="MBE9607804.1"/>
    </source>
</evidence>
<dbReference type="CDD" id="cd00229">
    <property type="entry name" value="SGNH_hydrolase"/>
    <property type="match status" value="1"/>
</dbReference>
<dbReference type="GO" id="GO:0004622">
    <property type="term" value="F:phosphatidylcholine lysophospholipase activity"/>
    <property type="evidence" value="ECO:0007669"/>
    <property type="project" value="TreeGrafter"/>
</dbReference>
<dbReference type="Gene3D" id="3.40.50.1110">
    <property type="entry name" value="SGNH hydrolase"/>
    <property type="match status" value="1"/>
</dbReference>
<dbReference type="RefSeq" id="WP_194114317.1">
    <property type="nucleotide sequence ID" value="NZ_JADFUA010000001.1"/>
</dbReference>
<proteinExistence type="predicted"/>
<sequence>MTDLYSLLQTDTPLTHVFYGDSITHGVLHTFGGRCFAEHFTERVRFELGRADDVVLNTAYTGLNTRQLREHFAQRVARFRPDVLWLMAGMNDCNTRLADGQFVPQEAFRANLAAMIDAVRGWGGQVVLQTCTPVWPGLAPERSDSLPAYNAATRALAAEQGVLLVDHAAEWHARSDRQQWYMADAFHPNAHGHVLMAHTLFRALGIFDPAAPSCQLFVP</sequence>
<dbReference type="PANTHER" id="PTHR30383:SF5">
    <property type="entry name" value="SGNH HYDROLASE-TYPE ESTERASE DOMAIN-CONTAINING PROTEIN"/>
    <property type="match status" value="1"/>
</dbReference>
<dbReference type="Proteomes" id="UP000604481">
    <property type="component" value="Unassembled WGS sequence"/>
</dbReference>
<keyword evidence="3" id="KW-1185">Reference proteome</keyword>
<protein>
    <submittedName>
        <fullName evidence="2">SGNH/GDSL hydrolase family protein</fullName>
    </submittedName>
</protein>
<comment type="caution">
    <text evidence="2">The sequence shown here is derived from an EMBL/GenBank/DDBJ whole genome shotgun (WGS) entry which is preliminary data.</text>
</comment>